<name>A0A2H0RLL6_9BACT</name>
<dbReference type="EMBL" id="PCYM01000008">
    <property type="protein sequence ID" value="PIR47360.1"/>
    <property type="molecule type" value="Genomic_DNA"/>
</dbReference>
<evidence type="ECO:0000313" key="2">
    <source>
        <dbReference type="EMBL" id="PIR47360.1"/>
    </source>
</evidence>
<proteinExistence type="predicted"/>
<organism evidence="2 3">
    <name type="scientific">Candidatus Uhrbacteria bacterium CG10_big_fil_rev_8_21_14_0_10_50_16</name>
    <dbReference type="NCBI Taxonomy" id="1975039"/>
    <lineage>
        <taxon>Bacteria</taxon>
        <taxon>Candidatus Uhriibacteriota</taxon>
    </lineage>
</organism>
<keyword evidence="1" id="KW-1133">Transmembrane helix</keyword>
<feature type="transmembrane region" description="Helical" evidence="1">
    <location>
        <begin position="49"/>
        <end position="74"/>
    </location>
</feature>
<keyword evidence="1" id="KW-0812">Transmembrane</keyword>
<dbReference type="AlphaFoldDB" id="A0A2H0RLL6"/>
<protein>
    <recommendedName>
        <fullName evidence="4">Dolichol phosphate-mannose biosynthesis regulatory protein</fullName>
    </recommendedName>
</protein>
<accession>A0A2H0RLL6</accession>
<reference evidence="2 3" key="1">
    <citation type="submission" date="2017-09" db="EMBL/GenBank/DDBJ databases">
        <title>Depth-based differentiation of microbial function through sediment-hosted aquifers and enrichment of novel symbionts in the deep terrestrial subsurface.</title>
        <authorList>
            <person name="Probst A.J."/>
            <person name="Ladd B."/>
            <person name="Jarett J.K."/>
            <person name="Geller-Mcgrath D.E."/>
            <person name="Sieber C.M."/>
            <person name="Emerson J.B."/>
            <person name="Anantharaman K."/>
            <person name="Thomas B.C."/>
            <person name="Malmstrom R."/>
            <person name="Stieglmeier M."/>
            <person name="Klingl A."/>
            <person name="Woyke T."/>
            <person name="Ryan C.M."/>
            <person name="Banfield J.F."/>
        </authorList>
    </citation>
    <scope>NUCLEOTIDE SEQUENCE [LARGE SCALE GENOMIC DNA]</scope>
    <source>
        <strain evidence="2">CG10_big_fil_rev_8_21_14_0_10_50_16</strain>
    </source>
</reference>
<gene>
    <name evidence="2" type="ORF">COV06_04015</name>
</gene>
<sequence length="84" mass="9177">MTIKQCLLVAVLGGTLLFLLTFGYSVLVKESIESWLVYKHGPDWISSPVPVIMATFLVFAGHCLGVLLLAIVLMKTTKSEVLDP</sequence>
<dbReference type="Proteomes" id="UP000230084">
    <property type="component" value="Unassembled WGS sequence"/>
</dbReference>
<evidence type="ECO:0000313" key="3">
    <source>
        <dbReference type="Proteomes" id="UP000230084"/>
    </source>
</evidence>
<comment type="caution">
    <text evidence="2">The sequence shown here is derived from an EMBL/GenBank/DDBJ whole genome shotgun (WGS) entry which is preliminary data.</text>
</comment>
<evidence type="ECO:0000256" key="1">
    <source>
        <dbReference type="SAM" id="Phobius"/>
    </source>
</evidence>
<evidence type="ECO:0008006" key="4">
    <source>
        <dbReference type="Google" id="ProtNLM"/>
    </source>
</evidence>
<keyword evidence="1" id="KW-0472">Membrane</keyword>